<proteinExistence type="predicted"/>
<evidence type="ECO:0000256" key="2">
    <source>
        <dbReference type="SAM" id="Phobius"/>
    </source>
</evidence>
<feature type="transmembrane region" description="Helical" evidence="2">
    <location>
        <begin position="173"/>
        <end position="194"/>
    </location>
</feature>
<dbReference type="AlphaFoldDB" id="A0A5C3ECL8"/>
<keyword evidence="2" id="KW-0812">Transmembrane</keyword>
<keyword evidence="2" id="KW-0472">Membrane</keyword>
<feature type="region of interest" description="Disordered" evidence="1">
    <location>
        <begin position="238"/>
        <end position="263"/>
    </location>
</feature>
<evidence type="ECO:0000313" key="4">
    <source>
        <dbReference type="Proteomes" id="UP000324022"/>
    </source>
</evidence>
<dbReference type="Proteomes" id="UP000324022">
    <property type="component" value="Unassembled WGS sequence"/>
</dbReference>
<feature type="region of interest" description="Disordered" evidence="1">
    <location>
        <begin position="1"/>
        <end position="28"/>
    </location>
</feature>
<dbReference type="OrthoDB" id="2544183at2759"/>
<reference evidence="3 4" key="1">
    <citation type="submission" date="2018-03" db="EMBL/GenBank/DDBJ databases">
        <authorList>
            <person name="Guldener U."/>
        </authorList>
    </citation>
    <scope>NUCLEOTIDE SEQUENCE [LARGE SCALE GENOMIC DNA]</scope>
    <source>
        <strain evidence="3 4">NBRC100155</strain>
    </source>
</reference>
<keyword evidence="4" id="KW-1185">Reference proteome</keyword>
<sequence length="263" mass="29561">MTLHNQNKARFPNTAPKSPLSSSTTAPLIDLDDDKTADEAQVEAETAAAVPGNVIVSSQKDPKTTSELTFSWRRFTNVIFWALIPTLYTGQHSVLSRLMNHFSGKTNASFWSDMAYQLIYLLILLEINAFMMVYTRVMILRRAQLSEPPADLESIANIQLEEYQKRIKIPKPLWGFIWCSQLGAAFALPCWIMQVAQARKDVDDTVVFGLVGCLMKVVFFIAFLAMYRWMRVGKSEPATEQVGKSEPVTEQTESGKDASLIEV</sequence>
<feature type="compositionally biased region" description="Polar residues" evidence="1">
    <location>
        <begin position="15"/>
        <end position="26"/>
    </location>
</feature>
<keyword evidence="2" id="KW-1133">Transmembrane helix</keyword>
<feature type="transmembrane region" description="Helical" evidence="2">
    <location>
        <begin position="75"/>
        <end position="94"/>
    </location>
</feature>
<gene>
    <name evidence="3" type="ORF">UTRI_10452</name>
</gene>
<feature type="transmembrane region" description="Helical" evidence="2">
    <location>
        <begin position="206"/>
        <end position="227"/>
    </location>
</feature>
<feature type="transmembrane region" description="Helical" evidence="2">
    <location>
        <begin position="114"/>
        <end position="134"/>
    </location>
</feature>
<accession>A0A5C3ECL8</accession>
<evidence type="ECO:0000256" key="1">
    <source>
        <dbReference type="SAM" id="MobiDB-lite"/>
    </source>
</evidence>
<organism evidence="3 4">
    <name type="scientific">Ustilago trichophora</name>
    <dbReference type="NCBI Taxonomy" id="86804"/>
    <lineage>
        <taxon>Eukaryota</taxon>
        <taxon>Fungi</taxon>
        <taxon>Dikarya</taxon>
        <taxon>Basidiomycota</taxon>
        <taxon>Ustilaginomycotina</taxon>
        <taxon>Ustilaginomycetes</taxon>
        <taxon>Ustilaginales</taxon>
        <taxon>Ustilaginaceae</taxon>
        <taxon>Ustilago</taxon>
    </lineage>
</organism>
<dbReference type="EMBL" id="OOIN01000017">
    <property type="protein sequence ID" value="SPO27336.1"/>
    <property type="molecule type" value="Genomic_DNA"/>
</dbReference>
<protein>
    <submittedName>
        <fullName evidence="3">Uncharacterized protein</fullName>
    </submittedName>
</protein>
<name>A0A5C3ECL8_9BASI</name>
<evidence type="ECO:0000313" key="3">
    <source>
        <dbReference type="EMBL" id="SPO27336.1"/>
    </source>
</evidence>